<dbReference type="GO" id="GO:0003700">
    <property type="term" value="F:DNA-binding transcription factor activity"/>
    <property type="evidence" value="ECO:0007669"/>
    <property type="project" value="TreeGrafter"/>
</dbReference>
<feature type="region of interest" description="Disordered" evidence="5">
    <location>
        <begin position="211"/>
        <end position="232"/>
    </location>
</feature>
<feature type="domain" description="HTH tetR-type" evidence="6">
    <location>
        <begin position="27"/>
        <end position="87"/>
    </location>
</feature>
<name>A0A345NRJ6_9MICO</name>
<dbReference type="PROSITE" id="PS50977">
    <property type="entry name" value="HTH_TETR_2"/>
    <property type="match status" value="1"/>
</dbReference>
<proteinExistence type="predicted"/>
<evidence type="ECO:0000256" key="1">
    <source>
        <dbReference type="ARBA" id="ARBA00023015"/>
    </source>
</evidence>
<dbReference type="InterPro" id="IPR009057">
    <property type="entry name" value="Homeodomain-like_sf"/>
</dbReference>
<dbReference type="FunFam" id="1.10.10.60:FF:000141">
    <property type="entry name" value="TetR family transcriptional regulator"/>
    <property type="match status" value="1"/>
</dbReference>
<evidence type="ECO:0000256" key="4">
    <source>
        <dbReference type="PROSITE-ProRule" id="PRU00335"/>
    </source>
</evidence>
<evidence type="ECO:0000313" key="8">
    <source>
        <dbReference type="Proteomes" id="UP000253790"/>
    </source>
</evidence>
<evidence type="ECO:0000256" key="3">
    <source>
        <dbReference type="ARBA" id="ARBA00023163"/>
    </source>
</evidence>
<dbReference type="AlphaFoldDB" id="A0A345NRJ6"/>
<feature type="DNA-binding region" description="H-T-H motif" evidence="4">
    <location>
        <begin position="50"/>
        <end position="69"/>
    </location>
</feature>
<dbReference type="OrthoDB" id="70491at2"/>
<sequence length="232" mass="24829">MRQRRQGAPVTTRTTRGREARVRLPRDERRALLLEAALASFSDKGYHATAMDDIADRAGVSKPVLYQHFDSKLELYVALAARVCDDIVETIESALDSTADNGARIGACLHGFFAFVDRPGSGYPLVFSSDMGTDPAVAPLLESAQTRCGEAIGRVLQDETELSWGECVLLGSTLVGMAQSAARHWVESGSTIPLEHAVELVSTLSWRGMGAVPQSSEPAAPRAGADTDRTAG</sequence>
<dbReference type="GO" id="GO:0000976">
    <property type="term" value="F:transcription cis-regulatory region binding"/>
    <property type="evidence" value="ECO:0007669"/>
    <property type="project" value="TreeGrafter"/>
</dbReference>
<organism evidence="7 8">
    <name type="scientific">Ornithinimicrobium avium</name>
    <dbReference type="NCBI Taxonomy" id="2283195"/>
    <lineage>
        <taxon>Bacteria</taxon>
        <taxon>Bacillati</taxon>
        <taxon>Actinomycetota</taxon>
        <taxon>Actinomycetes</taxon>
        <taxon>Micrococcales</taxon>
        <taxon>Ornithinimicrobiaceae</taxon>
        <taxon>Ornithinimicrobium</taxon>
    </lineage>
</organism>
<dbReference type="SUPFAM" id="SSF46689">
    <property type="entry name" value="Homeodomain-like"/>
    <property type="match status" value="1"/>
</dbReference>
<dbReference type="Proteomes" id="UP000253790">
    <property type="component" value="Chromosome"/>
</dbReference>
<dbReference type="KEGG" id="orn:DV701_17430"/>
<evidence type="ECO:0000259" key="6">
    <source>
        <dbReference type="PROSITE" id="PS50977"/>
    </source>
</evidence>
<dbReference type="InterPro" id="IPR050109">
    <property type="entry name" value="HTH-type_TetR-like_transc_reg"/>
</dbReference>
<accession>A0A345NRJ6</accession>
<dbReference type="Pfam" id="PF00440">
    <property type="entry name" value="TetR_N"/>
    <property type="match status" value="1"/>
</dbReference>
<dbReference type="PRINTS" id="PR00455">
    <property type="entry name" value="HTHTETR"/>
</dbReference>
<dbReference type="InterPro" id="IPR036271">
    <property type="entry name" value="Tet_transcr_reg_TetR-rel_C_sf"/>
</dbReference>
<evidence type="ECO:0000313" key="7">
    <source>
        <dbReference type="EMBL" id="AXH97654.1"/>
    </source>
</evidence>
<protein>
    <submittedName>
        <fullName evidence="7">TetR/AcrR family transcriptional regulator</fullName>
    </submittedName>
</protein>
<dbReference type="SUPFAM" id="SSF48498">
    <property type="entry name" value="Tetracyclin repressor-like, C-terminal domain"/>
    <property type="match status" value="1"/>
</dbReference>
<keyword evidence="3" id="KW-0804">Transcription</keyword>
<keyword evidence="8" id="KW-1185">Reference proteome</keyword>
<dbReference type="Gene3D" id="1.10.357.10">
    <property type="entry name" value="Tetracycline Repressor, domain 2"/>
    <property type="match status" value="1"/>
</dbReference>
<dbReference type="InterPro" id="IPR001647">
    <property type="entry name" value="HTH_TetR"/>
</dbReference>
<evidence type="ECO:0000256" key="2">
    <source>
        <dbReference type="ARBA" id="ARBA00023125"/>
    </source>
</evidence>
<dbReference type="EMBL" id="CP031229">
    <property type="protein sequence ID" value="AXH97654.1"/>
    <property type="molecule type" value="Genomic_DNA"/>
</dbReference>
<dbReference type="GO" id="GO:0045892">
    <property type="term" value="P:negative regulation of DNA-templated transcription"/>
    <property type="evidence" value="ECO:0007669"/>
    <property type="project" value="UniProtKB-ARBA"/>
</dbReference>
<reference evidence="7 8" key="1">
    <citation type="submission" date="2018-07" db="EMBL/GenBank/DDBJ databases">
        <title>Complete genome sequencing of Ornithinimicrobium sp. AMA3305.</title>
        <authorList>
            <person name="Bae J.-W."/>
        </authorList>
    </citation>
    <scope>NUCLEOTIDE SEQUENCE [LARGE SCALE GENOMIC DNA]</scope>
    <source>
        <strain evidence="7 8">AMA3305</strain>
    </source>
</reference>
<dbReference type="PANTHER" id="PTHR30055:SF160">
    <property type="entry name" value="TRANSCRIPTIONAL REGULATORY PROTEIN (PROBABLY ASNC-FAMILY)-RELATED"/>
    <property type="match status" value="1"/>
</dbReference>
<keyword evidence="1" id="KW-0805">Transcription regulation</keyword>
<gene>
    <name evidence="7" type="ORF">DV701_17430</name>
</gene>
<dbReference type="PANTHER" id="PTHR30055">
    <property type="entry name" value="HTH-TYPE TRANSCRIPTIONAL REGULATOR RUTR"/>
    <property type="match status" value="1"/>
</dbReference>
<keyword evidence="2 4" id="KW-0238">DNA-binding</keyword>
<evidence type="ECO:0000256" key="5">
    <source>
        <dbReference type="SAM" id="MobiDB-lite"/>
    </source>
</evidence>